<accession>A0A7S3VPB8</accession>
<dbReference type="InterPro" id="IPR001539">
    <property type="entry name" value="Peptidase_U32"/>
</dbReference>
<dbReference type="AlphaFoldDB" id="A0A7S3VPB8"/>
<reference evidence="2" key="1">
    <citation type="submission" date="2021-01" db="EMBL/GenBank/DDBJ databases">
        <authorList>
            <person name="Corre E."/>
            <person name="Pelletier E."/>
            <person name="Niang G."/>
            <person name="Scheremetjew M."/>
            <person name="Finn R."/>
            <person name="Kale V."/>
            <person name="Holt S."/>
            <person name="Cochrane G."/>
            <person name="Meng A."/>
            <person name="Brown T."/>
            <person name="Cohen L."/>
        </authorList>
    </citation>
    <scope>NUCLEOTIDE SEQUENCE</scope>
    <source>
        <strain evidence="2">CCMP1320</strain>
    </source>
</reference>
<evidence type="ECO:0000256" key="1">
    <source>
        <dbReference type="SAM" id="MobiDB-lite"/>
    </source>
</evidence>
<evidence type="ECO:0000313" key="2">
    <source>
        <dbReference type="EMBL" id="CAE0497668.1"/>
    </source>
</evidence>
<organism evidence="2">
    <name type="scientific">Dunaliella tertiolecta</name>
    <name type="common">Green alga</name>
    <dbReference type="NCBI Taxonomy" id="3047"/>
    <lineage>
        <taxon>Eukaryota</taxon>
        <taxon>Viridiplantae</taxon>
        <taxon>Chlorophyta</taxon>
        <taxon>core chlorophytes</taxon>
        <taxon>Chlorophyceae</taxon>
        <taxon>CS clade</taxon>
        <taxon>Chlamydomonadales</taxon>
        <taxon>Dunaliellaceae</taxon>
        <taxon>Dunaliella</taxon>
    </lineage>
</organism>
<proteinExistence type="predicted"/>
<protein>
    <recommendedName>
        <fullName evidence="3">Peptidase U32 collagenase domain-containing protein</fullName>
    </recommendedName>
</protein>
<dbReference type="EMBL" id="HBIP01021350">
    <property type="protein sequence ID" value="CAE0497668.1"/>
    <property type="molecule type" value="Transcribed_RNA"/>
</dbReference>
<dbReference type="Pfam" id="PF01136">
    <property type="entry name" value="Peptidase_U32"/>
    <property type="match status" value="1"/>
</dbReference>
<dbReference type="PANTHER" id="PTHR30217">
    <property type="entry name" value="PEPTIDASE U32 FAMILY"/>
    <property type="match status" value="1"/>
</dbReference>
<dbReference type="PANTHER" id="PTHR30217:SF10">
    <property type="entry name" value="23S RRNA 5-HYDROXYCYTIDINE C2501 SYNTHASE"/>
    <property type="match status" value="1"/>
</dbReference>
<feature type="region of interest" description="Disordered" evidence="1">
    <location>
        <begin position="243"/>
        <end position="270"/>
    </location>
</feature>
<gene>
    <name evidence="2" type="ORF">DTER00134_LOCUS12741</name>
</gene>
<sequence>MAYVYGRVGQPYGSLSASLSYPPMLDLPMQGVKGYVALNVLIFDEELEALEQRIREIAAAGVDALIVQDLGAVELIRRVAPGLPIHGSTQMSITSAQGAQFAAGLGVERIVVGRELSIKEIAKVREQSTTEVEAFVHGALCVSYSGQCFSSEAWGGRSANRGQCAQACRLPYGLIVDGMLKDLQDISYLLSPQDLMAVSHVPELINSGVGCFKIEGRLKGPEYVALTTQVYRRAVDAAWAALTDGDDGSSSSRRSTPATTTSSSVPDDGSLAAAKASVALTQQEQWDLEQVRAL</sequence>
<name>A0A7S3VPB8_DUNTE</name>
<dbReference type="InterPro" id="IPR051454">
    <property type="entry name" value="RNA/ubiquinone_mod_enzymes"/>
</dbReference>
<feature type="compositionally biased region" description="Low complexity" evidence="1">
    <location>
        <begin position="248"/>
        <end position="268"/>
    </location>
</feature>
<evidence type="ECO:0008006" key="3">
    <source>
        <dbReference type="Google" id="ProtNLM"/>
    </source>
</evidence>